<sequence length="664" mass="74005">MRRYFFAKKFEGILEAVAAQKATRLVETARKQHRPWPHRFIAFLQGRHISVEDEDQVEEGAKKGDGNAIRKLRPDMIRRMDDAPKLVNPSGWVSEGRAPSIRKGSVSSTRLQLKTISSPSDPNSDSDGDRADSQNRDIVIDFVEPPRRPRRLSDPGHPSRPNSPTSTKMHRFETVADAAPSPSGSPKRFPRTQTVEFAPPPKRPARLGQTIPENSTIREEPQGASRHFFHTSTMPQSLNTYPTSHSHHSIHSHHTIHPATSLTRDFGGFPSLFSIIKQIVKRLFPTLERKLTRTVTIPATVSLTPGLPGSEPGKKQVPYITFEAVVGRNSAFHLLTSEQLDEIGGVEYRALNALLWIVPLYHFGIQLIAFTVIAPYISAHRWDSIFNEQIRPLNRICWCLSKYLHNPAIDSIPVGVRVLAGVMQAAAVRAAGFAIVPLAALAPAVKVLSYCHEVGILFEAGNIAFLLSLISVRSTNVYEEQSLGVFNPLDHDIEDEQDFVASGPRMNVWSRYLAMHARKQLAFVFELVSAYGTVGLSLGIPDQNYSFVGAMHTLSKLIICIVMIRGRHRGLPVAIDRAIMLPSEFKKNKDDDDKNITNVDSSTDSRPFVYSETMNSRVPPDMRQRTRRGSRKWSVGSGQMGNKNDDEGEGTAHIPDHDSNKRSS</sequence>
<name>A0ACB8HCF4_PSICU</name>
<evidence type="ECO:0000313" key="2">
    <source>
        <dbReference type="Proteomes" id="UP000664032"/>
    </source>
</evidence>
<evidence type="ECO:0000313" key="1">
    <source>
        <dbReference type="EMBL" id="KAH9485514.1"/>
    </source>
</evidence>
<dbReference type="EMBL" id="JAFIQS020000002">
    <property type="protein sequence ID" value="KAH9485514.1"/>
    <property type="molecule type" value="Genomic_DNA"/>
</dbReference>
<gene>
    <name evidence="1" type="ORF">JR316_0002422</name>
</gene>
<protein>
    <submittedName>
        <fullName evidence="1">Low-affinity potassium transport protein</fullName>
    </submittedName>
</protein>
<proteinExistence type="predicted"/>
<reference evidence="1" key="1">
    <citation type="submission" date="2021-10" db="EMBL/GenBank/DDBJ databases">
        <title>Psilocybe cubensis genome.</title>
        <authorList>
            <person name="Mckernan K.J."/>
            <person name="Crawford S."/>
            <person name="Trippe A."/>
            <person name="Kane L.T."/>
            <person name="Mclaughlin S."/>
        </authorList>
    </citation>
    <scope>NUCLEOTIDE SEQUENCE</scope>
    <source>
        <strain evidence="1">MGC-MH-2018</strain>
    </source>
</reference>
<accession>A0ACB8HCF4</accession>
<organism evidence="1 2">
    <name type="scientific">Psilocybe cubensis</name>
    <name type="common">Psychedelic mushroom</name>
    <name type="synonym">Stropharia cubensis</name>
    <dbReference type="NCBI Taxonomy" id="181762"/>
    <lineage>
        <taxon>Eukaryota</taxon>
        <taxon>Fungi</taxon>
        <taxon>Dikarya</taxon>
        <taxon>Basidiomycota</taxon>
        <taxon>Agaricomycotina</taxon>
        <taxon>Agaricomycetes</taxon>
        <taxon>Agaricomycetidae</taxon>
        <taxon>Agaricales</taxon>
        <taxon>Agaricineae</taxon>
        <taxon>Strophariaceae</taxon>
        <taxon>Psilocybe</taxon>
    </lineage>
</organism>
<dbReference type="Proteomes" id="UP000664032">
    <property type="component" value="Unassembled WGS sequence"/>
</dbReference>
<keyword evidence="2" id="KW-1185">Reference proteome</keyword>
<comment type="caution">
    <text evidence="1">The sequence shown here is derived from an EMBL/GenBank/DDBJ whole genome shotgun (WGS) entry which is preliminary data.</text>
</comment>